<name>F8B1N0_9ACTN</name>
<dbReference type="Proteomes" id="UP000001549">
    <property type="component" value="Chromosome"/>
</dbReference>
<dbReference type="Pfam" id="PF00732">
    <property type="entry name" value="GMC_oxred_N"/>
    <property type="match status" value="1"/>
</dbReference>
<evidence type="ECO:0000259" key="16">
    <source>
        <dbReference type="Pfam" id="PF00732"/>
    </source>
</evidence>
<dbReference type="EC" id="1.1.3.6" evidence="13"/>
<evidence type="ECO:0000256" key="4">
    <source>
        <dbReference type="ARBA" id="ARBA00022630"/>
    </source>
</evidence>
<dbReference type="EMBL" id="CP002801">
    <property type="protein sequence ID" value="AEH08003.1"/>
    <property type="molecule type" value="Genomic_DNA"/>
</dbReference>
<comment type="cofactor">
    <cofactor evidence="1">
        <name>FAD</name>
        <dbReference type="ChEBI" id="CHEBI:57692"/>
    </cofactor>
</comment>
<dbReference type="STRING" id="656024.FsymDg_0454"/>
<evidence type="ECO:0000256" key="3">
    <source>
        <dbReference type="ARBA" id="ARBA00022548"/>
    </source>
</evidence>
<sequence length="574" mass="60572">MGGNEHADVVVVGSGFGGAVTAYRFAEAGHRVVLLERGKAYPPGSFARSPTEIAANFWDPSQGRHGLFDVWSFADFEAVVSSGLGGGSLIYANVLLRKDEKWFVRDAPAGEGYENWPISRADLEPHYAAVEKTIGVQRFPKGQPRYQASRRTELLEQAGERLGYTAEQPPLAVTFGVGGDAPVPGAPIGEPAYGNIHGRPRITCVLCGECDLGCNYGSKNTLDHTYLSAAVHHGANVRVHHEARSITPRDGGGYTVGYVVHTPGDVVATSALPQRTITCDRLVLAAGTLGTTYLLLRNRAALPGISRMLGRRFSGNGDLLGFVSGVPGPALGSAHAPVITTAVRVPDAVDSHGGHAGGHTGGRGGPGADRGCYIEDAGYPGFAEWLVEAANLDNEASRIVRTVYELIRSRLTGGPSRQIGALVGRLLGPGEASAGAMPLLGMGRDIPTGKISVRDDYLQIENYPADSQPYFERLDRLMEDLAEEMGGKYHRNPLTLLSRVITVHPLGGASMGTDITTGVIDEWGEVFNHPGLYVADGAALPGPVGANPSLTIAAFADRLAEHAVDAGPVLETQP</sequence>
<evidence type="ECO:0000256" key="15">
    <source>
        <dbReference type="ARBA" id="ARBA00049778"/>
    </source>
</evidence>
<dbReference type="AlphaFoldDB" id="F8B1N0"/>
<dbReference type="GO" id="GO:0016995">
    <property type="term" value="F:cholesterol oxidase activity"/>
    <property type="evidence" value="ECO:0007669"/>
    <property type="project" value="UniProtKB-EC"/>
</dbReference>
<dbReference type="PRINTS" id="PR00411">
    <property type="entry name" value="PNDRDTASEI"/>
</dbReference>
<dbReference type="Pfam" id="PF01266">
    <property type="entry name" value="DAO"/>
    <property type="match status" value="1"/>
</dbReference>
<evidence type="ECO:0000256" key="8">
    <source>
        <dbReference type="ARBA" id="ARBA00023166"/>
    </source>
</evidence>
<evidence type="ECO:0000256" key="10">
    <source>
        <dbReference type="ARBA" id="ARBA00023235"/>
    </source>
</evidence>
<reference evidence="19 20" key="1">
    <citation type="submission" date="2011-05" db="EMBL/GenBank/DDBJ databases">
        <title>Complete sequence of chromosome of Frankia symbiont of Datisca glomerata.</title>
        <authorList>
            <consortium name="US DOE Joint Genome Institute"/>
            <person name="Lucas S."/>
            <person name="Han J."/>
            <person name="Lapidus A."/>
            <person name="Cheng J.-F."/>
            <person name="Goodwin L."/>
            <person name="Pitluck S."/>
            <person name="Peters L."/>
            <person name="Mikhailova N."/>
            <person name="Chertkov O."/>
            <person name="Teshima H."/>
            <person name="Han C."/>
            <person name="Tapia R."/>
            <person name="Land M."/>
            <person name="Hauser L."/>
            <person name="Kyrpides N."/>
            <person name="Ivanova N."/>
            <person name="Pagani I."/>
            <person name="Berry A."/>
            <person name="Pawlowski K."/>
            <person name="Persson T."/>
            <person name="Vanden Heuvel B."/>
            <person name="Benson D."/>
            <person name="Woyke T."/>
        </authorList>
    </citation>
    <scope>NUCLEOTIDE SEQUENCE [LARGE SCALE GENOMIC DNA]</scope>
    <source>
        <strain evidence="20">4085684</strain>
    </source>
</reference>
<evidence type="ECO:0000256" key="12">
    <source>
        <dbReference type="ARBA" id="ARBA00049645"/>
    </source>
</evidence>
<evidence type="ECO:0000256" key="11">
    <source>
        <dbReference type="ARBA" id="ARBA00038856"/>
    </source>
</evidence>
<keyword evidence="7" id="KW-0443">Lipid metabolism</keyword>
<keyword evidence="10" id="KW-0413">Isomerase</keyword>
<dbReference type="EC" id="5.3.3.1" evidence="11"/>
<keyword evidence="20" id="KW-1185">Reference proteome</keyword>
<keyword evidence="3" id="KW-0153">Cholesterol metabolism</keyword>
<keyword evidence="4" id="KW-0285">Flavoprotein</keyword>
<evidence type="ECO:0000256" key="7">
    <source>
        <dbReference type="ARBA" id="ARBA00023098"/>
    </source>
</evidence>
<evidence type="ECO:0000256" key="9">
    <source>
        <dbReference type="ARBA" id="ARBA00023221"/>
    </source>
</evidence>
<dbReference type="RefSeq" id="WP_013871995.1">
    <property type="nucleotide sequence ID" value="NC_015656.1"/>
</dbReference>
<accession>F8B1N0</accession>
<dbReference type="InterPro" id="IPR000172">
    <property type="entry name" value="GMC_OxRdtase_N"/>
</dbReference>
<protein>
    <recommendedName>
        <fullName evidence="14">Cholesterol oxidase</fullName>
        <ecNumber evidence="13">1.1.3.6</ecNumber>
        <ecNumber evidence="11">5.3.3.1</ecNumber>
    </recommendedName>
    <alternativeName>
        <fullName evidence="15">Cholesterol isomerase</fullName>
    </alternativeName>
</protein>
<dbReference type="Pfam" id="PF05199">
    <property type="entry name" value="GMC_oxred_C"/>
    <property type="match status" value="1"/>
</dbReference>
<comment type="similarity">
    <text evidence="2">Belongs to the GMC oxidoreductase family.</text>
</comment>
<dbReference type="GO" id="GO:0050660">
    <property type="term" value="F:flavin adenine dinucleotide binding"/>
    <property type="evidence" value="ECO:0007669"/>
    <property type="project" value="InterPro"/>
</dbReference>
<dbReference type="SUPFAM" id="SSF51905">
    <property type="entry name" value="FAD/NAD(P)-binding domain"/>
    <property type="match status" value="1"/>
</dbReference>
<evidence type="ECO:0000313" key="20">
    <source>
        <dbReference type="Proteomes" id="UP000001549"/>
    </source>
</evidence>
<dbReference type="GO" id="GO:0008203">
    <property type="term" value="P:cholesterol metabolic process"/>
    <property type="evidence" value="ECO:0007669"/>
    <property type="project" value="UniProtKB-KW"/>
</dbReference>
<evidence type="ECO:0000256" key="14">
    <source>
        <dbReference type="ARBA" id="ARBA00049744"/>
    </source>
</evidence>
<feature type="domain" description="Glucose-methanol-choline oxidoreductase C-terminal" evidence="18">
    <location>
        <begin position="501"/>
        <end position="556"/>
    </location>
</feature>
<evidence type="ECO:0000256" key="13">
    <source>
        <dbReference type="ARBA" id="ARBA00049723"/>
    </source>
</evidence>
<evidence type="ECO:0000259" key="18">
    <source>
        <dbReference type="Pfam" id="PF05199"/>
    </source>
</evidence>
<evidence type="ECO:0000256" key="1">
    <source>
        <dbReference type="ARBA" id="ARBA00001974"/>
    </source>
</evidence>
<evidence type="ECO:0000256" key="6">
    <source>
        <dbReference type="ARBA" id="ARBA00023002"/>
    </source>
</evidence>
<organism evidence="19 20">
    <name type="scientific">Candidatus Protofrankia datiscae</name>
    <dbReference type="NCBI Taxonomy" id="2716812"/>
    <lineage>
        <taxon>Bacteria</taxon>
        <taxon>Bacillati</taxon>
        <taxon>Actinomycetota</taxon>
        <taxon>Actinomycetes</taxon>
        <taxon>Frankiales</taxon>
        <taxon>Frankiaceae</taxon>
        <taxon>Protofrankia</taxon>
    </lineage>
</organism>
<evidence type="ECO:0000256" key="2">
    <source>
        <dbReference type="ARBA" id="ARBA00010790"/>
    </source>
</evidence>
<dbReference type="InterPro" id="IPR006076">
    <property type="entry name" value="FAD-dep_OxRdtase"/>
</dbReference>
<feature type="domain" description="FAD dependent oxidoreductase" evidence="17">
    <location>
        <begin position="8"/>
        <end position="61"/>
    </location>
</feature>
<gene>
    <name evidence="19" type="ordered locus">FsymDg_0454</name>
</gene>
<dbReference type="InterPro" id="IPR007867">
    <property type="entry name" value="GMC_OxRtase_C"/>
</dbReference>
<keyword evidence="9" id="KW-0753">Steroid metabolism</keyword>
<dbReference type="eggNOG" id="COG2303">
    <property type="taxonomic scope" value="Bacteria"/>
</dbReference>
<keyword evidence="8" id="KW-1207">Sterol metabolism</keyword>
<feature type="domain" description="Glucose-methanol-choline oxidoreductase N-terminal" evidence="16">
    <location>
        <begin position="206"/>
        <end position="297"/>
    </location>
</feature>
<dbReference type="PANTHER" id="PTHR47470:SF1">
    <property type="entry name" value="FAD-DEPENDENT OXIDOREDUCTASE 2 FAD BINDING DOMAIN-CONTAINING PROTEIN"/>
    <property type="match status" value="1"/>
</dbReference>
<dbReference type="InterPro" id="IPR052542">
    <property type="entry name" value="Cholesterol_Oxidase"/>
</dbReference>
<dbReference type="PANTHER" id="PTHR47470">
    <property type="entry name" value="CHOLESTEROL OXIDASE"/>
    <property type="match status" value="1"/>
</dbReference>
<dbReference type="GO" id="GO:0004769">
    <property type="term" value="F:steroid Delta-isomerase activity"/>
    <property type="evidence" value="ECO:0007669"/>
    <property type="project" value="UniProtKB-EC"/>
</dbReference>
<dbReference type="KEGG" id="fsy:FsymDg_0454"/>
<comment type="pathway">
    <text evidence="12">Steroid metabolism; cholesterol degradation.</text>
</comment>
<dbReference type="Gene3D" id="3.50.50.60">
    <property type="entry name" value="FAD/NAD(P)-binding domain"/>
    <property type="match status" value="3"/>
</dbReference>
<evidence type="ECO:0000313" key="19">
    <source>
        <dbReference type="EMBL" id="AEH08003.1"/>
    </source>
</evidence>
<proteinExistence type="inferred from homology"/>
<evidence type="ECO:0000256" key="5">
    <source>
        <dbReference type="ARBA" id="ARBA00022827"/>
    </source>
</evidence>
<evidence type="ECO:0000259" key="17">
    <source>
        <dbReference type="Pfam" id="PF01266"/>
    </source>
</evidence>
<keyword evidence="5" id="KW-0274">FAD</keyword>
<keyword evidence="6" id="KW-0560">Oxidoreductase</keyword>
<dbReference type="HOGENOM" id="CLU_002483_2_0_11"/>
<dbReference type="InterPro" id="IPR036188">
    <property type="entry name" value="FAD/NAD-bd_sf"/>
</dbReference>